<name>A0A9D4KYX3_DREPO</name>
<protein>
    <submittedName>
        <fullName evidence="1">Uncharacterized protein</fullName>
    </submittedName>
</protein>
<reference evidence="1" key="2">
    <citation type="submission" date="2020-11" db="EMBL/GenBank/DDBJ databases">
        <authorList>
            <person name="McCartney M.A."/>
            <person name="Auch B."/>
            <person name="Kono T."/>
            <person name="Mallez S."/>
            <person name="Becker A."/>
            <person name="Gohl D.M."/>
            <person name="Silverstein K.A.T."/>
            <person name="Koren S."/>
            <person name="Bechman K.B."/>
            <person name="Herman A."/>
            <person name="Abrahante J.E."/>
            <person name="Garbe J."/>
        </authorList>
    </citation>
    <scope>NUCLEOTIDE SEQUENCE</scope>
    <source>
        <strain evidence="1">Duluth1</strain>
        <tissue evidence="1">Whole animal</tissue>
    </source>
</reference>
<comment type="caution">
    <text evidence="1">The sequence shown here is derived from an EMBL/GenBank/DDBJ whole genome shotgun (WGS) entry which is preliminary data.</text>
</comment>
<accession>A0A9D4KYX3</accession>
<reference evidence="1" key="1">
    <citation type="journal article" date="2019" name="bioRxiv">
        <title>The Genome of the Zebra Mussel, Dreissena polymorpha: A Resource for Invasive Species Research.</title>
        <authorList>
            <person name="McCartney M.A."/>
            <person name="Auch B."/>
            <person name="Kono T."/>
            <person name="Mallez S."/>
            <person name="Zhang Y."/>
            <person name="Obille A."/>
            <person name="Becker A."/>
            <person name="Abrahante J.E."/>
            <person name="Garbe J."/>
            <person name="Badalamenti J.P."/>
            <person name="Herman A."/>
            <person name="Mangelson H."/>
            <person name="Liachko I."/>
            <person name="Sullivan S."/>
            <person name="Sone E.D."/>
            <person name="Koren S."/>
            <person name="Silverstein K.A.T."/>
            <person name="Beckman K.B."/>
            <person name="Gohl D.M."/>
        </authorList>
    </citation>
    <scope>NUCLEOTIDE SEQUENCE</scope>
    <source>
        <strain evidence="1">Duluth1</strain>
        <tissue evidence="1">Whole animal</tissue>
    </source>
</reference>
<evidence type="ECO:0000313" key="2">
    <source>
        <dbReference type="Proteomes" id="UP000828390"/>
    </source>
</evidence>
<dbReference type="EMBL" id="JAIWYP010000003">
    <property type="protein sequence ID" value="KAH3848253.1"/>
    <property type="molecule type" value="Genomic_DNA"/>
</dbReference>
<dbReference type="AlphaFoldDB" id="A0A9D4KYX3"/>
<proteinExistence type="predicted"/>
<organism evidence="1 2">
    <name type="scientific">Dreissena polymorpha</name>
    <name type="common">Zebra mussel</name>
    <name type="synonym">Mytilus polymorpha</name>
    <dbReference type="NCBI Taxonomy" id="45954"/>
    <lineage>
        <taxon>Eukaryota</taxon>
        <taxon>Metazoa</taxon>
        <taxon>Spiralia</taxon>
        <taxon>Lophotrochozoa</taxon>
        <taxon>Mollusca</taxon>
        <taxon>Bivalvia</taxon>
        <taxon>Autobranchia</taxon>
        <taxon>Heteroconchia</taxon>
        <taxon>Euheterodonta</taxon>
        <taxon>Imparidentia</taxon>
        <taxon>Neoheterodontei</taxon>
        <taxon>Myida</taxon>
        <taxon>Dreissenoidea</taxon>
        <taxon>Dreissenidae</taxon>
        <taxon>Dreissena</taxon>
    </lineage>
</organism>
<sequence>MSAWNISRPPSERYNCLPGTDRDHLQSGIIMSAWNRSRPPSERYNYVCLEQIETAFRAE</sequence>
<gene>
    <name evidence="1" type="ORF">DPMN_090612</name>
</gene>
<keyword evidence="2" id="KW-1185">Reference proteome</keyword>
<dbReference type="Proteomes" id="UP000828390">
    <property type="component" value="Unassembled WGS sequence"/>
</dbReference>
<evidence type="ECO:0000313" key="1">
    <source>
        <dbReference type="EMBL" id="KAH3848253.1"/>
    </source>
</evidence>